<dbReference type="STRING" id="62101.AB835_10895"/>
<dbReference type="Proteomes" id="UP000242502">
    <property type="component" value="Unassembled WGS sequence"/>
</dbReference>
<comment type="caution">
    <text evidence="2">The sequence shown here is derived from an EMBL/GenBank/DDBJ whole genome shotgun (WGS) entry which is preliminary data.</text>
</comment>
<proteinExistence type="predicted"/>
<dbReference type="EMBL" id="MDLC01000041">
    <property type="protein sequence ID" value="ODS23051.1"/>
    <property type="molecule type" value="Genomic_DNA"/>
</dbReference>
<name>A0A1D2QN86_9GAMM</name>
<dbReference type="AlphaFoldDB" id="A0A1D2QN86"/>
<accession>A0A1D2QN86</accession>
<sequence>MQIYETHNNKGVPISPAMKEPKALARWLTNNKTPALGNQATSYEAWLVVCQGKSVIHGAAAQTKTPDPFTRIDQQTQQRNRGLERE</sequence>
<feature type="region of interest" description="Disordered" evidence="1">
    <location>
        <begin position="61"/>
        <end position="86"/>
    </location>
</feature>
<gene>
    <name evidence="2" type="ORF">AB835_10895</name>
</gene>
<organism evidence="2 3">
    <name type="scientific">Candidatus Endobugula sertula</name>
    <name type="common">Bugula neritina bacterial symbiont</name>
    <dbReference type="NCBI Taxonomy" id="62101"/>
    <lineage>
        <taxon>Bacteria</taxon>
        <taxon>Pseudomonadati</taxon>
        <taxon>Pseudomonadota</taxon>
        <taxon>Gammaproteobacteria</taxon>
        <taxon>Cellvibrionales</taxon>
        <taxon>Cellvibrionaceae</taxon>
        <taxon>Candidatus Endobugula</taxon>
    </lineage>
</organism>
<reference evidence="2 3" key="1">
    <citation type="journal article" date="2016" name="Appl. Environ. Microbiol.">
        <title>Lack of Overt Genome Reduction in the Bryostatin-Producing Bryozoan Symbiont "Candidatus Endobugula sertula".</title>
        <authorList>
            <person name="Miller I.J."/>
            <person name="Vanee N."/>
            <person name="Fong S.S."/>
            <person name="Lim-Fong G.E."/>
            <person name="Kwan J.C."/>
        </authorList>
    </citation>
    <scope>NUCLEOTIDE SEQUENCE [LARGE SCALE GENOMIC DNA]</scope>
    <source>
        <strain evidence="2">AB1-4</strain>
    </source>
</reference>
<evidence type="ECO:0000313" key="3">
    <source>
        <dbReference type="Proteomes" id="UP000242502"/>
    </source>
</evidence>
<protein>
    <submittedName>
        <fullName evidence="2">Uncharacterized protein</fullName>
    </submittedName>
</protein>
<evidence type="ECO:0000313" key="2">
    <source>
        <dbReference type="EMBL" id="ODS23051.1"/>
    </source>
</evidence>
<evidence type="ECO:0000256" key="1">
    <source>
        <dbReference type="SAM" id="MobiDB-lite"/>
    </source>
</evidence>